<dbReference type="InterPro" id="IPR008628">
    <property type="entry name" value="GPP34-like"/>
</dbReference>
<evidence type="ECO:0000313" key="6">
    <source>
        <dbReference type="Proteomes" id="UP001501447"/>
    </source>
</evidence>
<gene>
    <name evidence="5" type="ORF">GCM10009863_47890</name>
</gene>
<dbReference type="InterPro" id="IPR038261">
    <property type="entry name" value="GPP34-like_sf"/>
</dbReference>
<name>A0ABN3QIQ9_9ACTN</name>
<keyword evidence="4" id="KW-0472">Membrane</keyword>
<keyword evidence="3" id="KW-0446">Lipid-binding</keyword>
<dbReference type="RefSeq" id="WP_344568461.1">
    <property type="nucleotide sequence ID" value="NZ_BAAARJ010000016.1"/>
</dbReference>
<evidence type="ECO:0000256" key="3">
    <source>
        <dbReference type="ARBA" id="ARBA00023121"/>
    </source>
</evidence>
<dbReference type="Pfam" id="PF05719">
    <property type="entry name" value="GPP34"/>
    <property type="match status" value="1"/>
</dbReference>
<dbReference type="Gene3D" id="1.10.3630.10">
    <property type="entry name" value="yeast vps74-n-term truncation variant domain like"/>
    <property type="match status" value="1"/>
</dbReference>
<organism evidence="5 6">
    <name type="scientific">Streptomyces axinellae</name>
    <dbReference type="NCBI Taxonomy" id="552788"/>
    <lineage>
        <taxon>Bacteria</taxon>
        <taxon>Bacillati</taxon>
        <taxon>Actinomycetota</taxon>
        <taxon>Actinomycetes</taxon>
        <taxon>Kitasatosporales</taxon>
        <taxon>Streptomycetaceae</taxon>
        <taxon>Streptomyces</taxon>
    </lineage>
</organism>
<dbReference type="EMBL" id="BAAARJ010000016">
    <property type="protein sequence ID" value="GAA2627355.1"/>
    <property type="molecule type" value="Genomic_DNA"/>
</dbReference>
<evidence type="ECO:0000313" key="5">
    <source>
        <dbReference type="EMBL" id="GAA2627355.1"/>
    </source>
</evidence>
<keyword evidence="6" id="KW-1185">Reference proteome</keyword>
<comment type="subcellular location">
    <subcellularLocation>
        <location evidence="1">Golgi apparatus membrane</location>
        <topology evidence="1">Peripheral membrane protein</topology>
        <orientation evidence="1">Cytoplasmic side</orientation>
    </subcellularLocation>
</comment>
<keyword evidence="2" id="KW-0333">Golgi apparatus</keyword>
<evidence type="ECO:0000256" key="1">
    <source>
        <dbReference type="ARBA" id="ARBA00004255"/>
    </source>
</evidence>
<reference evidence="5 6" key="1">
    <citation type="journal article" date="2019" name="Int. J. Syst. Evol. Microbiol.">
        <title>The Global Catalogue of Microorganisms (GCM) 10K type strain sequencing project: providing services to taxonomists for standard genome sequencing and annotation.</title>
        <authorList>
            <consortium name="The Broad Institute Genomics Platform"/>
            <consortium name="The Broad Institute Genome Sequencing Center for Infectious Disease"/>
            <person name="Wu L."/>
            <person name="Ma J."/>
        </authorList>
    </citation>
    <scope>NUCLEOTIDE SEQUENCE [LARGE SCALE GENOMIC DNA]</scope>
    <source>
        <strain evidence="5 6">JCM 16373</strain>
    </source>
</reference>
<evidence type="ECO:0000256" key="2">
    <source>
        <dbReference type="ARBA" id="ARBA00023034"/>
    </source>
</evidence>
<proteinExistence type="predicted"/>
<protein>
    <submittedName>
        <fullName evidence="5">GPP34 family phosphoprotein</fullName>
    </submittedName>
</protein>
<comment type="caution">
    <text evidence="5">The sequence shown here is derived from an EMBL/GenBank/DDBJ whole genome shotgun (WGS) entry which is preliminary data.</text>
</comment>
<accession>A0ABN3QIQ9</accession>
<evidence type="ECO:0000256" key="4">
    <source>
        <dbReference type="ARBA" id="ARBA00023136"/>
    </source>
</evidence>
<sequence>MLLALDDVSGAARDRASAGWAVAGGTLLELALAGRVAVEDGRLVVSDPTPTGDALLDGRLARIEEWTRRDSKAKPGDWLAKDQAKAVEAAIESLCARGIVVEERRRTLGIFTTRRYPEADGSVERALRHRLEDVVLHGAEPDERTTGLIALLHATRMYAQAFPEVPRKRVEPRMEAIAEGQWVGDDVRMAIKDLQAVIAVISVTTTTAAVISTT</sequence>
<dbReference type="Proteomes" id="UP001501447">
    <property type="component" value="Unassembled WGS sequence"/>
</dbReference>